<dbReference type="GO" id="GO:0016717">
    <property type="term" value="F:oxidoreductase activity, acting on paired donors, with oxidation of a pair of donors resulting in the reduction of molecular oxygen to two molecules of water"/>
    <property type="evidence" value="ECO:0007669"/>
    <property type="project" value="TreeGrafter"/>
</dbReference>
<keyword evidence="5" id="KW-0472">Membrane</keyword>
<dbReference type="SMART" id="SM01117">
    <property type="entry name" value="Cyt-b5"/>
    <property type="match status" value="1"/>
</dbReference>
<reference evidence="8" key="1">
    <citation type="submission" date="2017-01" db="EMBL/GenBank/DDBJ databases">
        <title>Comparative genomics of anhydrobiosis in the tardigrade Hypsibius dujardini.</title>
        <authorList>
            <person name="Yoshida Y."/>
            <person name="Koutsovoulos G."/>
            <person name="Laetsch D."/>
            <person name="Stevens L."/>
            <person name="Kumar S."/>
            <person name="Horikawa D."/>
            <person name="Ishino K."/>
            <person name="Komine S."/>
            <person name="Tomita M."/>
            <person name="Blaxter M."/>
            <person name="Arakawa K."/>
        </authorList>
    </citation>
    <scope>NUCLEOTIDE SEQUENCE [LARGE SCALE GENOMIC DNA]</scope>
    <source>
        <strain evidence="8">Z151</strain>
    </source>
</reference>
<evidence type="ECO:0000256" key="3">
    <source>
        <dbReference type="ARBA" id="ARBA00023004"/>
    </source>
</evidence>
<dbReference type="InterPro" id="IPR036400">
    <property type="entry name" value="Cyt_B5-like_heme/steroid_sf"/>
</dbReference>
<feature type="region of interest" description="Disordered" evidence="4">
    <location>
        <begin position="1"/>
        <end position="41"/>
    </location>
</feature>
<dbReference type="Gene3D" id="3.10.120.10">
    <property type="entry name" value="Cytochrome b5-like heme/steroid binding domain"/>
    <property type="match status" value="1"/>
</dbReference>
<evidence type="ECO:0000256" key="2">
    <source>
        <dbReference type="ARBA" id="ARBA00022723"/>
    </source>
</evidence>
<evidence type="ECO:0000313" key="8">
    <source>
        <dbReference type="Proteomes" id="UP000192578"/>
    </source>
</evidence>
<dbReference type="FunFam" id="3.10.120.10:FF:000007">
    <property type="entry name" value="Sulfite oxidase, mitochondrial"/>
    <property type="match status" value="1"/>
</dbReference>
<dbReference type="GO" id="GO:0046872">
    <property type="term" value="F:metal ion binding"/>
    <property type="evidence" value="ECO:0007669"/>
    <property type="project" value="UniProtKB-KW"/>
</dbReference>
<dbReference type="CDD" id="cd03506">
    <property type="entry name" value="Delta6-FADS-like"/>
    <property type="match status" value="1"/>
</dbReference>
<evidence type="ECO:0000259" key="6">
    <source>
        <dbReference type="PROSITE" id="PS50255"/>
    </source>
</evidence>
<evidence type="ECO:0000256" key="4">
    <source>
        <dbReference type="SAM" id="MobiDB-lite"/>
    </source>
</evidence>
<dbReference type="SUPFAM" id="SSF55856">
    <property type="entry name" value="Cytochrome b5-like heme/steroid binding domain"/>
    <property type="match status" value="1"/>
</dbReference>
<dbReference type="PRINTS" id="PR00363">
    <property type="entry name" value="CYTOCHROMEB5"/>
</dbReference>
<sequence length="550" mass="62170">MTVVEPAPKIINRRNGPLPTQKTSSEASGSNGRSSFPVTTPRLPDLPEYTWQEVARHNTPASCWVYIGTKVYDITPWLDRHPGGRHVLLLAAGRDCTDLFISYHPFTELPGKMLAKFCVGQVRTTEFPQFQPDSGFYAEVRAQVGAFFRDRKLDPKDPIPGFQRLAVMLLCAALSFALLIYGDKGALPWYVRAAGAVVFGFFQAIVLLHVMHDASHTAIGSAAKGWQWIGKFCMDWFAGASLNSWHNQHILGHHVYTNVMGIDPDLPVAATGDIRRVCLHQRWSPVYRFQYVYLSILYGLLALKFRLQDITDTVVDKTNGKIRVNDLGWRETATQLLSKAFWAWWRWCLPLVYFHVEPVSFVALSLLAECITGYYLAFNFQVSHVSPLVDFPDKEQPDGRFPLEWAHSQVATTLDYGYGSPVTAFMTGALNYQSIHHLFPSVSQYHYPAIAPTVYRVAEKHGVKINYVASFTEAFRMHIKQLYTLGRFAIHYAHGSVSPWTVMHFLFAAHQAGNCLVIFTKEVLSYEYYEALSGPDIQRGFRLPQFTAGD</sequence>
<evidence type="ECO:0000256" key="1">
    <source>
        <dbReference type="ARBA" id="ARBA00022617"/>
    </source>
</evidence>
<dbReference type="InterPro" id="IPR012171">
    <property type="entry name" value="Fatty_acid_desaturase"/>
</dbReference>
<accession>A0A1W0WSH0</accession>
<dbReference type="GO" id="GO:0042759">
    <property type="term" value="P:long-chain fatty acid biosynthetic process"/>
    <property type="evidence" value="ECO:0007669"/>
    <property type="project" value="UniProtKB-ARBA"/>
</dbReference>
<protein>
    <submittedName>
        <fullName evidence="7">Delta(5) fatty acid desaturase A</fullName>
    </submittedName>
</protein>
<dbReference type="Pfam" id="PF00487">
    <property type="entry name" value="FA_desaturase"/>
    <property type="match status" value="1"/>
</dbReference>
<evidence type="ECO:0000256" key="5">
    <source>
        <dbReference type="SAM" id="Phobius"/>
    </source>
</evidence>
<dbReference type="PROSITE" id="PS50255">
    <property type="entry name" value="CYTOCHROME_B5_2"/>
    <property type="match status" value="1"/>
</dbReference>
<dbReference type="Pfam" id="PF00173">
    <property type="entry name" value="Cyt-b5"/>
    <property type="match status" value="1"/>
</dbReference>
<dbReference type="GO" id="GO:0006636">
    <property type="term" value="P:unsaturated fatty acid biosynthetic process"/>
    <property type="evidence" value="ECO:0007669"/>
    <property type="project" value="UniProtKB-ARBA"/>
</dbReference>
<keyword evidence="5" id="KW-1133">Transmembrane helix</keyword>
<keyword evidence="5" id="KW-0812">Transmembrane</keyword>
<keyword evidence="2" id="KW-0479">Metal-binding</keyword>
<dbReference type="EMBL" id="MTYJ01000052">
    <property type="protein sequence ID" value="OQV18149.1"/>
    <property type="molecule type" value="Genomic_DNA"/>
</dbReference>
<feature type="domain" description="Cytochrome b5 heme-binding" evidence="6">
    <location>
        <begin position="46"/>
        <end position="123"/>
    </location>
</feature>
<organism evidence="7 8">
    <name type="scientific">Hypsibius exemplaris</name>
    <name type="common">Freshwater tardigrade</name>
    <dbReference type="NCBI Taxonomy" id="2072580"/>
    <lineage>
        <taxon>Eukaryota</taxon>
        <taxon>Metazoa</taxon>
        <taxon>Ecdysozoa</taxon>
        <taxon>Tardigrada</taxon>
        <taxon>Eutardigrada</taxon>
        <taxon>Parachela</taxon>
        <taxon>Hypsibioidea</taxon>
        <taxon>Hypsibiidae</taxon>
        <taxon>Hypsibius</taxon>
    </lineage>
</organism>
<feature type="transmembrane region" description="Helical" evidence="5">
    <location>
        <begin position="187"/>
        <end position="208"/>
    </location>
</feature>
<keyword evidence="8" id="KW-1185">Reference proteome</keyword>
<keyword evidence="3" id="KW-0408">Iron</keyword>
<proteinExistence type="predicted"/>
<dbReference type="Proteomes" id="UP000192578">
    <property type="component" value="Unassembled WGS sequence"/>
</dbReference>
<dbReference type="PIRSF" id="PIRSF015921">
    <property type="entry name" value="FA_sphinglp_des"/>
    <property type="match status" value="1"/>
</dbReference>
<feature type="transmembrane region" description="Helical" evidence="5">
    <location>
        <begin position="161"/>
        <end position="181"/>
    </location>
</feature>
<dbReference type="PANTHER" id="PTHR19353">
    <property type="entry name" value="FATTY ACID DESATURASE 2"/>
    <property type="match status" value="1"/>
</dbReference>
<name>A0A1W0WSH0_HYPEX</name>
<dbReference type="InterPro" id="IPR001199">
    <property type="entry name" value="Cyt_B5-like_heme/steroid-bd"/>
</dbReference>
<dbReference type="GO" id="GO:0016020">
    <property type="term" value="C:membrane"/>
    <property type="evidence" value="ECO:0007669"/>
    <property type="project" value="TreeGrafter"/>
</dbReference>
<dbReference type="InterPro" id="IPR005804">
    <property type="entry name" value="FA_desaturase_dom"/>
</dbReference>
<dbReference type="OrthoDB" id="260519at2759"/>
<evidence type="ECO:0000313" key="7">
    <source>
        <dbReference type="EMBL" id="OQV18149.1"/>
    </source>
</evidence>
<feature type="compositionally biased region" description="Low complexity" evidence="4">
    <location>
        <begin position="24"/>
        <end position="35"/>
    </location>
</feature>
<dbReference type="PANTHER" id="PTHR19353:SF19">
    <property type="entry name" value="DELTA(5) FATTY ACID DESATURASE C-RELATED"/>
    <property type="match status" value="1"/>
</dbReference>
<dbReference type="AlphaFoldDB" id="A0A1W0WSH0"/>
<keyword evidence="1" id="KW-0349">Heme</keyword>
<gene>
    <name evidence="7" type="ORF">BV898_07737</name>
</gene>
<comment type="caution">
    <text evidence="7">The sequence shown here is derived from an EMBL/GenBank/DDBJ whole genome shotgun (WGS) entry which is preliminary data.</text>
</comment>